<dbReference type="InterPro" id="IPR002110">
    <property type="entry name" value="Ankyrin_rpt"/>
</dbReference>
<keyword evidence="3 6" id="KW-0863">Zinc-finger</keyword>
<name>A0A3Q2E2E3_CYPVA</name>
<evidence type="ECO:0000256" key="6">
    <source>
        <dbReference type="PROSITE-ProRule" id="PRU00134"/>
    </source>
</evidence>
<dbReference type="Gene3D" id="2.20.110.10">
    <property type="entry name" value="Histone H3 K4-specific methyltransferase SET7/9 N-terminal domain"/>
    <property type="match status" value="1"/>
</dbReference>
<dbReference type="InterPro" id="IPR003409">
    <property type="entry name" value="MORN"/>
</dbReference>
<evidence type="ECO:0000256" key="4">
    <source>
        <dbReference type="ARBA" id="ARBA00022833"/>
    </source>
</evidence>
<dbReference type="Pfam" id="PF00023">
    <property type="entry name" value="Ank"/>
    <property type="match status" value="1"/>
</dbReference>
<evidence type="ECO:0000256" key="7">
    <source>
        <dbReference type="SAM" id="MobiDB-lite"/>
    </source>
</evidence>
<evidence type="ECO:0000256" key="5">
    <source>
        <dbReference type="PROSITE-ProRule" id="PRU00023"/>
    </source>
</evidence>
<dbReference type="InterPro" id="IPR002893">
    <property type="entry name" value="Znf_MYND"/>
</dbReference>
<evidence type="ECO:0000313" key="10">
    <source>
        <dbReference type="Proteomes" id="UP000265020"/>
    </source>
</evidence>
<dbReference type="PANTHER" id="PTHR15897:SF2">
    <property type="entry name" value="ANKYRIN REPEAT AND MYND DOMAIN-CONTAINING PROTEIN 1"/>
    <property type="match status" value="1"/>
</dbReference>
<evidence type="ECO:0000313" key="9">
    <source>
        <dbReference type="Ensembl" id="ENSCVAP00000026376.1"/>
    </source>
</evidence>
<dbReference type="SUPFAM" id="SSF144232">
    <property type="entry name" value="HIT/MYND zinc finger-like"/>
    <property type="match status" value="1"/>
</dbReference>
<keyword evidence="2" id="KW-0677">Repeat</keyword>
<organism evidence="9 10">
    <name type="scientific">Cyprinodon variegatus</name>
    <name type="common">Sheepshead minnow</name>
    <dbReference type="NCBI Taxonomy" id="28743"/>
    <lineage>
        <taxon>Eukaryota</taxon>
        <taxon>Metazoa</taxon>
        <taxon>Chordata</taxon>
        <taxon>Craniata</taxon>
        <taxon>Vertebrata</taxon>
        <taxon>Euteleostomi</taxon>
        <taxon>Actinopterygii</taxon>
        <taxon>Neopterygii</taxon>
        <taxon>Teleostei</taxon>
        <taxon>Neoteleostei</taxon>
        <taxon>Acanthomorphata</taxon>
        <taxon>Ovalentaria</taxon>
        <taxon>Atherinomorphae</taxon>
        <taxon>Cyprinodontiformes</taxon>
        <taxon>Cyprinodontidae</taxon>
        <taxon>Cyprinodon</taxon>
    </lineage>
</organism>
<dbReference type="Proteomes" id="UP000265020">
    <property type="component" value="Unassembled WGS sequence"/>
</dbReference>
<reference evidence="9" key="2">
    <citation type="submission" date="2025-09" db="UniProtKB">
        <authorList>
            <consortium name="Ensembl"/>
        </authorList>
    </citation>
    <scope>IDENTIFICATION</scope>
</reference>
<dbReference type="PROSITE" id="PS50297">
    <property type="entry name" value="ANK_REP_REGION"/>
    <property type="match status" value="2"/>
</dbReference>
<keyword evidence="10" id="KW-1185">Reference proteome</keyword>
<dbReference type="PROSITE" id="PS50865">
    <property type="entry name" value="ZF_MYND_2"/>
    <property type="match status" value="1"/>
</dbReference>
<dbReference type="InterPro" id="IPR036770">
    <property type="entry name" value="Ankyrin_rpt-contain_sf"/>
</dbReference>
<sequence>GRPTRHYGGGQKAEESHCGEAADFSSSDDERRQGFGVQEWPDGSKYEGEFVEGLKHGKGRYTSRNGEYYEGFFYKDFKHGDAVYCWPTGHTFTGKFYLNRKEGYGHFSFPGGAVFQGLYHRDQRFGPGVFTYPDGRQDVGLWHGQRLLKLCSSLGIGFSLQHFPEYLPNHFTSPSSQVGIDKDLLLDESFILPPGIERYSIDGDHLPLTPGRRKELDRLFHGELVSFVLRGGKKTGLSEIYVFFRLQAENIGWDVAAVLSMNRDNFGPKGPLEVSSEQLIQHSFRGDLRAVSQIFLTDSVCPDVADSQGQTALIAATINCHNEVIHRLLDIGANIDQLNREGMSALAVCHVLYYPFQSLHTTLIHPPTRAQVRKSRVHLIDNKIYCKCIQPHFTQYPLMKSRTNNKRELPVHFSHGRIEEVTSDPDHLCEKERPEKGEDESYEDREKVRSAHNYDIAVTEGMLQHSAKALNRPQQCHLKETARKMAAMQIERHVRLDTLKLLLDRGADPNLCRVPMPVLFLATMAGDAEVIRKLLLCGACTDIPLPTEKGFYPLHAAAALPGSKGPEVTELLLHAITNPDAQACDQDEIYAPNLISMKDNEDQDSGLNLHLTEGGRTALHIACQRESDYLNACKVVALLLSHRARTDLLWSGHSPLSLAISSGNDLAVDELLKGGTDPNLPLGNRVGSALCTLTNFSYPLCGNRIKLLKKLAKAGANVSMPIRVGKWVGTAVDFAHYSVQQVGILPSYASGFVHIYNLSTSISQTCVCISDLRQPVLKFCCHCGLSASVKLTACRRCLKVFFCSVAWQEKTWVERHMKKCFKMSGGNQQIFSQQPKPRKT</sequence>
<reference evidence="9" key="1">
    <citation type="submission" date="2025-08" db="UniProtKB">
        <authorList>
            <consortium name="Ensembl"/>
        </authorList>
    </citation>
    <scope>IDENTIFICATION</scope>
</reference>
<evidence type="ECO:0000256" key="3">
    <source>
        <dbReference type="ARBA" id="ARBA00022771"/>
    </source>
</evidence>
<dbReference type="PANTHER" id="PTHR15897">
    <property type="entry name" value="ANKYRIN REPEAT AND MYND DOMAIN PROTEIN 1"/>
    <property type="match status" value="1"/>
</dbReference>
<accession>A0A3Q2E2E3</accession>
<evidence type="ECO:0000256" key="1">
    <source>
        <dbReference type="ARBA" id="ARBA00022723"/>
    </source>
</evidence>
<feature type="compositionally biased region" description="Basic and acidic residues" evidence="7">
    <location>
        <begin position="422"/>
        <end position="436"/>
    </location>
</feature>
<dbReference type="Pfam" id="PF12796">
    <property type="entry name" value="Ank_2"/>
    <property type="match status" value="1"/>
</dbReference>
<keyword evidence="1" id="KW-0479">Metal-binding</keyword>
<feature type="region of interest" description="Disordered" evidence="7">
    <location>
        <begin position="422"/>
        <end position="447"/>
    </location>
</feature>
<dbReference type="SUPFAM" id="SSF48403">
    <property type="entry name" value="Ankyrin repeat"/>
    <property type="match status" value="2"/>
</dbReference>
<feature type="repeat" description="ANK" evidence="5">
    <location>
        <begin position="651"/>
        <end position="679"/>
    </location>
</feature>
<dbReference type="PROSITE" id="PS50088">
    <property type="entry name" value="ANK_REPEAT"/>
    <property type="match status" value="2"/>
</dbReference>
<dbReference type="InterPro" id="IPR053064">
    <property type="entry name" value="Ankyrin-MYND_domain-protein"/>
</dbReference>
<dbReference type="Pfam" id="PF02493">
    <property type="entry name" value="MORN"/>
    <property type="match status" value="5"/>
</dbReference>
<evidence type="ECO:0000259" key="8">
    <source>
        <dbReference type="PROSITE" id="PS50865"/>
    </source>
</evidence>
<evidence type="ECO:0000256" key="2">
    <source>
        <dbReference type="ARBA" id="ARBA00022737"/>
    </source>
</evidence>
<feature type="repeat" description="ANK" evidence="5">
    <location>
        <begin position="308"/>
        <end position="340"/>
    </location>
</feature>
<dbReference type="OMA" id="MSCNQYL"/>
<protein>
    <submittedName>
        <fullName evidence="9">Ankyrin repeat and MYND domain containing 1</fullName>
    </submittedName>
</protein>
<dbReference type="Ensembl" id="ENSCVAT00000016393.1">
    <property type="protein sequence ID" value="ENSCVAP00000026376.1"/>
    <property type="gene ID" value="ENSCVAG00000011969.1"/>
</dbReference>
<feature type="region of interest" description="Disordered" evidence="7">
    <location>
        <begin position="1"/>
        <end position="41"/>
    </location>
</feature>
<keyword evidence="5" id="KW-0040">ANK repeat</keyword>
<dbReference type="GeneTree" id="ENSGT00460000041630"/>
<dbReference type="GO" id="GO:0008270">
    <property type="term" value="F:zinc ion binding"/>
    <property type="evidence" value="ECO:0007669"/>
    <property type="project" value="UniProtKB-KW"/>
</dbReference>
<dbReference type="SUPFAM" id="SSF82185">
    <property type="entry name" value="Histone H3 K4-specific methyltransferase SET7/9 N-terminal domain"/>
    <property type="match status" value="1"/>
</dbReference>
<feature type="domain" description="MYND-type" evidence="8">
    <location>
        <begin position="780"/>
        <end position="820"/>
    </location>
</feature>
<proteinExistence type="predicted"/>
<dbReference type="SMART" id="SM00698">
    <property type="entry name" value="MORN"/>
    <property type="match status" value="4"/>
</dbReference>
<dbReference type="AlphaFoldDB" id="A0A3Q2E2E3"/>
<dbReference type="SMART" id="SM00248">
    <property type="entry name" value="ANK"/>
    <property type="match status" value="6"/>
</dbReference>
<dbReference type="Gene3D" id="1.25.40.20">
    <property type="entry name" value="Ankyrin repeat-containing domain"/>
    <property type="match status" value="3"/>
</dbReference>
<dbReference type="STRING" id="28743.ENSCVAP00000026376"/>
<keyword evidence="4" id="KW-0862">Zinc</keyword>